<dbReference type="EMBL" id="FMCS01000001">
    <property type="protein sequence ID" value="SCE73743.1"/>
    <property type="molecule type" value="Genomic_DNA"/>
</dbReference>
<proteinExistence type="predicted"/>
<dbReference type="SUPFAM" id="SSF46785">
    <property type="entry name" value="Winged helix' DNA-binding domain"/>
    <property type="match status" value="1"/>
</dbReference>
<dbReference type="InterPro" id="IPR036388">
    <property type="entry name" value="WH-like_DNA-bd_sf"/>
</dbReference>
<gene>
    <name evidence="2" type="ORF">GA0070214_101902</name>
</gene>
<dbReference type="Pfam" id="PF19361">
    <property type="entry name" value="DUF5937"/>
    <property type="match status" value="1"/>
</dbReference>
<dbReference type="InterPro" id="IPR011991">
    <property type="entry name" value="ArsR-like_HTH"/>
</dbReference>
<dbReference type="CDD" id="cd00090">
    <property type="entry name" value="HTH_ARSR"/>
    <property type="match status" value="1"/>
</dbReference>
<dbReference type="InterPro" id="IPR045981">
    <property type="entry name" value="DUF5937"/>
</dbReference>
<evidence type="ECO:0000313" key="3">
    <source>
        <dbReference type="Proteomes" id="UP000199629"/>
    </source>
</evidence>
<protein>
    <recommendedName>
        <fullName evidence="1">DUF5937 domain-containing protein</fullName>
    </recommendedName>
</protein>
<dbReference type="Gene3D" id="1.10.10.10">
    <property type="entry name" value="Winged helix-like DNA-binding domain superfamily/Winged helix DNA-binding domain"/>
    <property type="match status" value="1"/>
</dbReference>
<reference evidence="3" key="1">
    <citation type="submission" date="2016-06" db="EMBL/GenBank/DDBJ databases">
        <authorList>
            <person name="Varghese N."/>
            <person name="Submissions Spin"/>
        </authorList>
    </citation>
    <scope>NUCLEOTIDE SEQUENCE [LARGE SCALE GENOMIC DNA]</scope>
    <source>
        <strain evidence="3">DSM 45246</strain>
    </source>
</reference>
<evidence type="ECO:0000259" key="1">
    <source>
        <dbReference type="Pfam" id="PF19361"/>
    </source>
</evidence>
<feature type="domain" description="DUF5937" evidence="1">
    <location>
        <begin position="98"/>
        <end position="237"/>
    </location>
</feature>
<dbReference type="AlphaFoldDB" id="A0A1C4UPU9"/>
<evidence type="ECO:0000313" key="2">
    <source>
        <dbReference type="EMBL" id="SCE73743.1"/>
    </source>
</evidence>
<accession>A0A1C4UPU9</accession>
<organism evidence="2 3">
    <name type="scientific">Micromonospora chaiyaphumensis</name>
    <dbReference type="NCBI Taxonomy" id="307119"/>
    <lineage>
        <taxon>Bacteria</taxon>
        <taxon>Bacillati</taxon>
        <taxon>Actinomycetota</taxon>
        <taxon>Actinomycetes</taxon>
        <taxon>Micromonosporales</taxon>
        <taxon>Micromonosporaceae</taxon>
        <taxon>Micromonospora</taxon>
    </lineage>
</organism>
<dbReference type="Proteomes" id="UP000199629">
    <property type="component" value="Unassembled WGS sequence"/>
</dbReference>
<sequence length="338" mass="37332">MAITLRFGPADLMRCRFAVSPVLETIEAIRLTTPEDSPGYHQGFLRAMKHRLDALDLRPVTLLQPRRGYSPDFLSPPPTTARPRFEEELARVEATPLDRVAEEIARSLRDTPGAARTTVGRRLLADPADALRLLTGIVRDVWREVIQPAWPNVRALLDADVAFQSRRLAEGGLDRLFAELHPQLRWHDGVLTRDRGDHEDRRLAGEGLLLIPSAFKFDQVLVILDEPWQPTVIYPARGLGTLWQSTRAPELAAAGRLIGRSRAILLAGLTEPVSTTVLAHRHALAAGTVSQHLTVLRDAGMVVGERHGHEIRYRRTALGSALLTGALPTSASAGDPHW</sequence>
<dbReference type="InterPro" id="IPR036390">
    <property type="entry name" value="WH_DNA-bd_sf"/>
</dbReference>
<keyword evidence="3" id="KW-1185">Reference proteome</keyword>
<dbReference type="RefSeq" id="WP_091259242.1">
    <property type="nucleotide sequence ID" value="NZ_FMCS01000001.1"/>
</dbReference>
<name>A0A1C4UPU9_9ACTN</name>